<dbReference type="Proteomes" id="UP001459277">
    <property type="component" value="Unassembled WGS sequence"/>
</dbReference>
<keyword evidence="2" id="KW-1185">Reference proteome</keyword>
<proteinExistence type="predicted"/>
<accession>A0AAW2DKL3</accession>
<dbReference type="AlphaFoldDB" id="A0AAW2DKL3"/>
<evidence type="ECO:0000313" key="2">
    <source>
        <dbReference type="Proteomes" id="UP001459277"/>
    </source>
</evidence>
<sequence>MRDSPHCHCHTPTYQPINLVRYTDDMELDDARPHFNINLDGRVGIEALSFTSVLKPLSQSKCEGSL</sequence>
<dbReference type="EMBL" id="JAZDWU010000003">
    <property type="protein sequence ID" value="KAL0009231.1"/>
    <property type="molecule type" value="Genomic_DNA"/>
</dbReference>
<comment type="caution">
    <text evidence="1">The sequence shown here is derived from an EMBL/GenBank/DDBJ whole genome shotgun (WGS) entry which is preliminary data.</text>
</comment>
<evidence type="ECO:0000313" key="1">
    <source>
        <dbReference type="EMBL" id="KAL0009231.1"/>
    </source>
</evidence>
<gene>
    <name evidence="1" type="ORF">SO802_010733</name>
</gene>
<protein>
    <submittedName>
        <fullName evidence="1">Uncharacterized protein</fullName>
    </submittedName>
</protein>
<organism evidence="1 2">
    <name type="scientific">Lithocarpus litseifolius</name>
    <dbReference type="NCBI Taxonomy" id="425828"/>
    <lineage>
        <taxon>Eukaryota</taxon>
        <taxon>Viridiplantae</taxon>
        <taxon>Streptophyta</taxon>
        <taxon>Embryophyta</taxon>
        <taxon>Tracheophyta</taxon>
        <taxon>Spermatophyta</taxon>
        <taxon>Magnoliopsida</taxon>
        <taxon>eudicotyledons</taxon>
        <taxon>Gunneridae</taxon>
        <taxon>Pentapetalae</taxon>
        <taxon>rosids</taxon>
        <taxon>fabids</taxon>
        <taxon>Fagales</taxon>
        <taxon>Fagaceae</taxon>
        <taxon>Lithocarpus</taxon>
    </lineage>
</organism>
<reference evidence="1 2" key="1">
    <citation type="submission" date="2024-01" db="EMBL/GenBank/DDBJ databases">
        <title>A telomere-to-telomere, gap-free genome of sweet tea (Lithocarpus litseifolius).</title>
        <authorList>
            <person name="Zhou J."/>
        </authorList>
    </citation>
    <scope>NUCLEOTIDE SEQUENCE [LARGE SCALE GENOMIC DNA]</scope>
    <source>
        <strain evidence="1">Zhou-2022a</strain>
        <tissue evidence="1">Leaf</tissue>
    </source>
</reference>
<name>A0AAW2DKL3_9ROSI</name>